<dbReference type="InterPro" id="IPR036312">
    <property type="entry name" value="Bifun_inhib/LTP/seed_sf"/>
</dbReference>
<organism evidence="4">
    <name type="scientific">Glycine max</name>
    <name type="common">Soybean</name>
    <name type="synonym">Glycine hispida</name>
    <dbReference type="NCBI Taxonomy" id="3847"/>
    <lineage>
        <taxon>Eukaryota</taxon>
        <taxon>Viridiplantae</taxon>
        <taxon>Streptophyta</taxon>
        <taxon>Embryophyta</taxon>
        <taxon>Tracheophyta</taxon>
        <taxon>Spermatophyta</taxon>
        <taxon>Magnoliopsida</taxon>
        <taxon>eudicotyledons</taxon>
        <taxon>Gunneridae</taxon>
        <taxon>Pentapetalae</taxon>
        <taxon>rosids</taxon>
        <taxon>fabids</taxon>
        <taxon>Fabales</taxon>
        <taxon>Fabaceae</taxon>
        <taxon>Papilionoideae</taxon>
        <taxon>50 kb inversion clade</taxon>
        <taxon>NPAAA clade</taxon>
        <taxon>indigoferoid/millettioid clade</taxon>
        <taxon>Phaseoleae</taxon>
        <taxon>Glycine</taxon>
        <taxon>Glycine subgen. Soja</taxon>
    </lineage>
</organism>
<dbReference type="SUPFAM" id="SSF47699">
    <property type="entry name" value="Bifunctional inhibitor/lipid-transfer protein/seed storage 2S albumin"/>
    <property type="match status" value="1"/>
</dbReference>
<evidence type="ECO:0000256" key="1">
    <source>
        <dbReference type="ARBA" id="ARBA00008965"/>
    </source>
</evidence>
<keyword evidence="2" id="KW-0732">Signal</keyword>
<name>C6SZU7_SOYBN</name>
<dbReference type="Gene3D" id="1.10.110.10">
    <property type="entry name" value="Plant lipid-transfer and hydrophobic proteins"/>
    <property type="match status" value="1"/>
</dbReference>
<dbReference type="Pfam" id="PF14547">
    <property type="entry name" value="Hydrophob_seed"/>
    <property type="match status" value="1"/>
</dbReference>
<dbReference type="GeneID" id="100306548"/>
<reference evidence="4" key="1">
    <citation type="submission" date="2009-08" db="EMBL/GenBank/DDBJ databases">
        <authorList>
            <person name="Cheung F."/>
            <person name="Xiao Y."/>
            <person name="Chan A."/>
            <person name="Moskal W."/>
            <person name="Town C.D."/>
        </authorList>
    </citation>
    <scope>NUCLEOTIDE SEQUENCE</scope>
</reference>
<evidence type="ECO:0000259" key="3">
    <source>
        <dbReference type="SMART" id="SM00499"/>
    </source>
</evidence>
<comment type="similarity">
    <text evidence="1">Belongs to the plant LTP family. PEARLI1 subfamily.</text>
</comment>
<feature type="signal peptide" evidence="2">
    <location>
        <begin position="1"/>
        <end position="26"/>
    </location>
</feature>
<protein>
    <recommendedName>
        <fullName evidence="3">Bifunctional inhibitor/plant lipid transfer protein/seed storage helical domain-containing protein</fullName>
    </recommendedName>
</protein>
<dbReference type="AlphaFoldDB" id="C6SZU7"/>
<accession>C6SZU7</accession>
<dbReference type="EMBL" id="BT090700">
    <property type="protein sequence ID" value="ACU14770.1"/>
    <property type="molecule type" value="mRNA"/>
</dbReference>
<proteinExistence type="evidence at transcript level"/>
<sequence>MASKSVSAVALILVSLNLLFFSMVSSNPLMTPALVSSIISNKKCPELHVCATILPPHHKPDKGCCPLIAGLIDLEAAVCLCAVLKLDLGGIISIPLDIFVNLLLNMCGRKSTTYTCN</sequence>
<evidence type="ECO:0000313" key="4">
    <source>
        <dbReference type="EMBL" id="ACU14770.1"/>
    </source>
</evidence>
<dbReference type="InterPro" id="IPR051636">
    <property type="entry name" value="Plant_LTP/defense-related"/>
</dbReference>
<feature type="domain" description="Bifunctional inhibitor/plant lipid transfer protein/seed storage helical" evidence="3">
    <location>
        <begin position="44"/>
        <end position="116"/>
    </location>
</feature>
<feature type="chain" id="PRO_5002971114" description="Bifunctional inhibitor/plant lipid transfer protein/seed storage helical domain-containing protein" evidence="2">
    <location>
        <begin position="27"/>
        <end position="117"/>
    </location>
</feature>
<evidence type="ECO:0000256" key="2">
    <source>
        <dbReference type="SAM" id="SignalP"/>
    </source>
</evidence>
<dbReference type="SMART" id="SM00499">
    <property type="entry name" value="AAI"/>
    <property type="match status" value="1"/>
</dbReference>
<dbReference type="InterPro" id="IPR016140">
    <property type="entry name" value="Bifunc_inhib/LTP/seed_store"/>
</dbReference>
<dbReference type="PANTHER" id="PTHR31731">
    <property type="match status" value="1"/>
</dbReference>
<dbReference type="InterPro" id="IPR027923">
    <property type="entry name" value="Hydrophob_seed_dom"/>
</dbReference>
<dbReference type="RefSeq" id="NP_001236571.1">
    <property type="nucleotide sequence ID" value="NM_001249642.1"/>
</dbReference>